<feature type="compositionally biased region" description="Polar residues" evidence="11">
    <location>
        <begin position="97"/>
        <end position="107"/>
    </location>
</feature>
<dbReference type="RefSeq" id="XP_020046405.1">
    <property type="nucleotide sequence ID" value="XM_020193544.1"/>
</dbReference>
<sequence length="800" mass="89244">MIKNPSFQQSLDTESTSSSLLNLSIKDPAPISSSSSSSPVPDIKPDNKINHISSPNYFVQAKIASDFDNDNHDNDHDHSEKADDELKYTSFLRKPTDSSTAIKTSNTIIGLSPSGGPPIPPQLRTHLNGSIASTNSQTRSNRSNSIGSNHFNIHGNFPSSNNPNSINNPYRVNITTSNNSPNNSTQNLSNRSPSSIPHNFLTRLQNNSSNSIANRSPNSIPPNLLNRLSNSHPNISGMPGVPSQNLLNNKNPQLQRYSSMSPPAGPRNNTNSSQPLLSSNNHFPPSIKNKKTLSERRNLHFKLPFSDSNVNSNNNFNTNSNTNFNNNSNNDSNNNFNNNSTTNLNYSNNFNNFNNFSPNSQNSIKVSNNMPRMNISPPIPNSLRNFPKKNNKFQKLYNTKLDLSSDGNFNSNISSTINSNRIPKGENNNNNSNYTIKRPNSFNNNINNSNNNNNTNSIFSGQFQDYSNYLDKSGSLNFSGKASLHSDGIEFSSGTSFNVSLSDFKMISELGSGNYGTVKKVLHTTSNVTMAIKEVHLELDEARIKQIIMELEVLHNCNSRFIVDFFGAFFVEGNVCMCIEYMDGGSIDQVYFEGFDEPYLAIVTKSVVLGLKQLKDDHNIIHRDVKPTNILVNTKGKVKLCDFGVSGNLVASLAKTNVGCQSYMAPERIKNKNEYTIQSDVWSLGISIVEISDGQYPYKIESTNIFNVIAQIIDGDPPKFKNPNISEDAKDFILKCLKRDPKLRPTYNDLLKHKWLNTYMDVDDPDYSKDNGLIPVEMAKYITKRVERREKIRKEKLNRA</sequence>
<protein>
    <recommendedName>
        <fullName evidence="8">mitogen-activated protein kinase kinase</fullName>
        <ecNumber evidence="8">2.7.12.2</ecNumber>
    </recommendedName>
</protein>
<dbReference type="GO" id="GO:0005524">
    <property type="term" value="F:ATP binding"/>
    <property type="evidence" value="ECO:0007669"/>
    <property type="project" value="UniProtKB-UniRule"/>
</dbReference>
<dbReference type="GO" id="GO:0038066">
    <property type="term" value="P:p38MAPK cascade"/>
    <property type="evidence" value="ECO:0007669"/>
    <property type="project" value="UniProtKB-ARBA"/>
</dbReference>
<dbReference type="SMART" id="SM00220">
    <property type="entry name" value="S_TKc"/>
    <property type="match status" value="1"/>
</dbReference>
<evidence type="ECO:0000256" key="2">
    <source>
        <dbReference type="ARBA" id="ARBA00022553"/>
    </source>
</evidence>
<evidence type="ECO:0000259" key="12">
    <source>
        <dbReference type="PROSITE" id="PS50011"/>
    </source>
</evidence>
<evidence type="ECO:0000256" key="6">
    <source>
        <dbReference type="ARBA" id="ARBA00022840"/>
    </source>
</evidence>
<evidence type="ECO:0000256" key="1">
    <source>
        <dbReference type="ARBA" id="ARBA00022527"/>
    </source>
</evidence>
<feature type="domain" description="Protein kinase" evidence="12">
    <location>
        <begin position="504"/>
        <end position="756"/>
    </location>
</feature>
<dbReference type="PANTHER" id="PTHR48013">
    <property type="entry name" value="DUAL SPECIFICITY MITOGEN-ACTIVATED PROTEIN KINASE KINASE 5-RELATED"/>
    <property type="match status" value="1"/>
</dbReference>
<keyword evidence="3" id="KW-0808">Transferase</keyword>
<proteinExistence type="inferred from homology"/>
<gene>
    <name evidence="13" type="ORF">ASCRUDRAFT_76609</name>
</gene>
<dbReference type="InterPro" id="IPR008271">
    <property type="entry name" value="Ser/Thr_kinase_AS"/>
</dbReference>
<dbReference type="AlphaFoldDB" id="A0A1D2VEH0"/>
<feature type="region of interest" description="Disordered" evidence="11">
    <location>
        <begin position="417"/>
        <end position="457"/>
    </location>
</feature>
<dbReference type="PANTHER" id="PTHR48013:SF25">
    <property type="entry name" value="MAP KINASE KINASE PBS2"/>
    <property type="match status" value="1"/>
</dbReference>
<dbReference type="PROSITE" id="PS50011">
    <property type="entry name" value="PROTEIN_KINASE_DOM"/>
    <property type="match status" value="1"/>
</dbReference>
<feature type="compositionally biased region" description="Polar residues" evidence="11">
    <location>
        <begin position="191"/>
        <end position="218"/>
    </location>
</feature>
<dbReference type="InterPro" id="IPR000719">
    <property type="entry name" value="Prot_kinase_dom"/>
</dbReference>
<dbReference type="InParanoid" id="A0A1D2VEH0"/>
<reference evidence="14" key="1">
    <citation type="submission" date="2016-05" db="EMBL/GenBank/DDBJ databases">
        <title>Comparative genomics of biotechnologically important yeasts.</title>
        <authorList>
            <consortium name="DOE Joint Genome Institute"/>
            <person name="Riley R."/>
            <person name="Haridas S."/>
            <person name="Wolfe K.H."/>
            <person name="Lopes M.R."/>
            <person name="Hittinger C.T."/>
            <person name="Goker M."/>
            <person name="Salamov A."/>
            <person name="Wisecaver J."/>
            <person name="Long T.M."/>
            <person name="Aerts A.L."/>
            <person name="Barry K."/>
            <person name="Choi C."/>
            <person name="Clum A."/>
            <person name="Coughlan A.Y."/>
            <person name="Deshpande S."/>
            <person name="Douglass A.P."/>
            <person name="Hanson S.J."/>
            <person name="Klenk H.-P."/>
            <person name="Labutti K."/>
            <person name="Lapidus A."/>
            <person name="Lindquist E."/>
            <person name="Lipzen A."/>
            <person name="Meier-Kolthoff J.P."/>
            <person name="Ohm R.A."/>
            <person name="Otillar R.P."/>
            <person name="Pangilinan J."/>
            <person name="Peng Y."/>
            <person name="Rokas A."/>
            <person name="Rosa C.A."/>
            <person name="Scheuner C."/>
            <person name="Sibirny A.A."/>
            <person name="Slot J.C."/>
            <person name="Stielow J.B."/>
            <person name="Sun H."/>
            <person name="Kurtzman C.P."/>
            <person name="Blackwell M."/>
            <person name="Grigoriev I.V."/>
            <person name="Jeffries T.W."/>
        </authorList>
    </citation>
    <scope>NUCLEOTIDE SEQUENCE [LARGE SCALE GENOMIC DNA]</scope>
    <source>
        <strain evidence="14">DSM 1968</strain>
    </source>
</reference>
<evidence type="ECO:0000256" key="8">
    <source>
        <dbReference type="ARBA" id="ARBA00038999"/>
    </source>
</evidence>
<feature type="compositionally biased region" description="Low complexity" evidence="11">
    <location>
        <begin position="244"/>
        <end position="255"/>
    </location>
</feature>
<dbReference type="Proteomes" id="UP000095038">
    <property type="component" value="Unassembled WGS sequence"/>
</dbReference>
<feature type="compositionally biased region" description="Polar residues" evidence="11">
    <location>
        <begin position="256"/>
        <end position="283"/>
    </location>
</feature>
<evidence type="ECO:0000256" key="3">
    <source>
        <dbReference type="ARBA" id="ARBA00022679"/>
    </source>
</evidence>
<evidence type="ECO:0000256" key="5">
    <source>
        <dbReference type="ARBA" id="ARBA00022777"/>
    </source>
</evidence>
<dbReference type="Pfam" id="PF00069">
    <property type="entry name" value="Pkinase"/>
    <property type="match status" value="1"/>
</dbReference>
<dbReference type="GeneID" id="30967180"/>
<feature type="compositionally biased region" description="Low complexity" evidence="11">
    <location>
        <begin position="440"/>
        <end position="457"/>
    </location>
</feature>
<keyword evidence="6 10" id="KW-0067">ATP-binding</keyword>
<feature type="compositionally biased region" description="Low complexity" evidence="11">
    <location>
        <begin position="10"/>
        <end position="41"/>
    </location>
</feature>
<feature type="compositionally biased region" description="Low complexity" evidence="11">
    <location>
        <begin position="156"/>
        <end position="190"/>
    </location>
</feature>
<dbReference type="GO" id="GO:0004674">
    <property type="term" value="F:protein serine/threonine kinase activity"/>
    <property type="evidence" value="ECO:0007669"/>
    <property type="project" value="UniProtKB-KW"/>
</dbReference>
<dbReference type="SUPFAM" id="SSF56112">
    <property type="entry name" value="Protein kinase-like (PK-like)"/>
    <property type="match status" value="1"/>
</dbReference>
<name>A0A1D2VEH0_9ASCO</name>
<dbReference type="FunFam" id="3.30.200.20:FF:000341">
    <property type="entry name" value="MAP kinase kinase PBS2"/>
    <property type="match status" value="1"/>
</dbReference>
<feature type="region of interest" description="Disordered" evidence="11">
    <location>
        <begin position="1"/>
        <end position="52"/>
    </location>
</feature>
<keyword evidence="14" id="KW-1185">Reference proteome</keyword>
<dbReference type="EC" id="2.7.12.2" evidence="8"/>
<dbReference type="EMBL" id="KV454483">
    <property type="protein sequence ID" value="ODV60098.1"/>
    <property type="molecule type" value="Genomic_DNA"/>
</dbReference>
<evidence type="ECO:0000256" key="9">
    <source>
        <dbReference type="ARBA" id="ARBA00049014"/>
    </source>
</evidence>
<organism evidence="13 14">
    <name type="scientific">Ascoidea rubescens DSM 1968</name>
    <dbReference type="NCBI Taxonomy" id="1344418"/>
    <lineage>
        <taxon>Eukaryota</taxon>
        <taxon>Fungi</taxon>
        <taxon>Dikarya</taxon>
        <taxon>Ascomycota</taxon>
        <taxon>Saccharomycotina</taxon>
        <taxon>Saccharomycetes</taxon>
        <taxon>Ascoideaceae</taxon>
        <taxon>Ascoidea</taxon>
    </lineage>
</organism>
<feature type="compositionally biased region" description="Polar residues" evidence="11">
    <location>
        <begin position="426"/>
        <end position="435"/>
    </location>
</feature>
<dbReference type="GO" id="GO:0004708">
    <property type="term" value="F:MAP kinase kinase activity"/>
    <property type="evidence" value="ECO:0007669"/>
    <property type="project" value="UniProtKB-EC"/>
</dbReference>
<feature type="binding site" evidence="10">
    <location>
        <position position="533"/>
    </location>
    <ligand>
        <name>ATP</name>
        <dbReference type="ChEBI" id="CHEBI:30616"/>
    </ligand>
</feature>
<feature type="compositionally biased region" description="Low complexity" evidence="11">
    <location>
        <begin position="133"/>
        <end position="145"/>
    </location>
</feature>
<feature type="region of interest" description="Disordered" evidence="11">
    <location>
        <begin position="96"/>
        <end position="288"/>
    </location>
</feature>
<dbReference type="Gene3D" id="3.30.200.20">
    <property type="entry name" value="Phosphorylase Kinase, domain 1"/>
    <property type="match status" value="1"/>
</dbReference>
<keyword evidence="2" id="KW-0597">Phosphoprotein</keyword>
<dbReference type="GO" id="GO:0071474">
    <property type="term" value="P:cellular hyperosmotic response"/>
    <property type="evidence" value="ECO:0007669"/>
    <property type="project" value="TreeGrafter"/>
</dbReference>
<evidence type="ECO:0000313" key="14">
    <source>
        <dbReference type="Proteomes" id="UP000095038"/>
    </source>
</evidence>
<dbReference type="OrthoDB" id="10252354at2759"/>
<accession>A0A1D2VEH0</accession>
<evidence type="ECO:0000256" key="10">
    <source>
        <dbReference type="PROSITE-ProRule" id="PRU10141"/>
    </source>
</evidence>
<feature type="compositionally biased region" description="Low complexity" evidence="11">
    <location>
        <begin position="305"/>
        <end position="344"/>
    </location>
</feature>
<keyword evidence="4 10" id="KW-0547">Nucleotide-binding</keyword>
<dbReference type="PROSITE" id="PS00107">
    <property type="entry name" value="PROTEIN_KINASE_ATP"/>
    <property type="match status" value="1"/>
</dbReference>
<dbReference type="Gene3D" id="1.10.510.10">
    <property type="entry name" value="Transferase(Phosphotransferase) domain 1"/>
    <property type="match status" value="1"/>
</dbReference>
<feature type="region of interest" description="Disordered" evidence="11">
    <location>
        <begin position="304"/>
        <end position="344"/>
    </location>
</feature>
<dbReference type="GO" id="GO:0005737">
    <property type="term" value="C:cytoplasm"/>
    <property type="evidence" value="ECO:0007669"/>
    <property type="project" value="UniProtKB-ARBA"/>
</dbReference>
<evidence type="ECO:0000256" key="7">
    <source>
        <dbReference type="ARBA" id="ARBA00038035"/>
    </source>
</evidence>
<evidence type="ECO:0000313" key="13">
    <source>
        <dbReference type="EMBL" id="ODV60098.1"/>
    </source>
</evidence>
<evidence type="ECO:0000256" key="4">
    <source>
        <dbReference type="ARBA" id="ARBA00022741"/>
    </source>
</evidence>
<dbReference type="STRING" id="1344418.A0A1D2VEH0"/>
<keyword evidence="5 13" id="KW-0418">Kinase</keyword>
<comment type="catalytic activity">
    <reaction evidence="9">
        <text>L-seryl-[protein] + ATP = O-phospho-L-seryl-[protein] + ADP + H(+)</text>
        <dbReference type="Rhea" id="RHEA:17989"/>
        <dbReference type="Rhea" id="RHEA-COMP:9863"/>
        <dbReference type="Rhea" id="RHEA-COMP:11604"/>
        <dbReference type="ChEBI" id="CHEBI:15378"/>
        <dbReference type="ChEBI" id="CHEBI:29999"/>
        <dbReference type="ChEBI" id="CHEBI:30616"/>
        <dbReference type="ChEBI" id="CHEBI:83421"/>
        <dbReference type="ChEBI" id="CHEBI:456216"/>
        <dbReference type="EC" id="2.7.12.2"/>
    </reaction>
</comment>
<dbReference type="GO" id="GO:0032991">
    <property type="term" value="C:protein-containing complex"/>
    <property type="evidence" value="ECO:0007669"/>
    <property type="project" value="UniProtKB-ARBA"/>
</dbReference>
<dbReference type="InterPro" id="IPR011009">
    <property type="entry name" value="Kinase-like_dom_sf"/>
</dbReference>
<evidence type="ECO:0000256" key="11">
    <source>
        <dbReference type="SAM" id="MobiDB-lite"/>
    </source>
</evidence>
<dbReference type="PROSITE" id="PS00108">
    <property type="entry name" value="PROTEIN_KINASE_ST"/>
    <property type="match status" value="1"/>
</dbReference>
<dbReference type="InterPro" id="IPR017441">
    <property type="entry name" value="Protein_kinase_ATP_BS"/>
</dbReference>
<comment type="similarity">
    <text evidence="7">Belongs to the protein kinase superfamily. STE Ser/Thr protein kinase family. MAP kinase kinase subfamily.</text>
</comment>
<keyword evidence="1" id="KW-0723">Serine/threonine-protein kinase</keyword>